<organism evidence="3 4">
    <name type="scientific">Amycolatopsis japonica</name>
    <dbReference type="NCBI Taxonomy" id="208439"/>
    <lineage>
        <taxon>Bacteria</taxon>
        <taxon>Bacillati</taxon>
        <taxon>Actinomycetota</taxon>
        <taxon>Actinomycetes</taxon>
        <taxon>Pseudonocardiales</taxon>
        <taxon>Pseudonocardiaceae</taxon>
        <taxon>Amycolatopsis</taxon>
        <taxon>Amycolatopsis japonica group</taxon>
    </lineage>
</organism>
<keyword evidence="1" id="KW-1133">Transmembrane helix</keyword>
<keyword evidence="1" id="KW-0812">Transmembrane</keyword>
<dbReference type="HOGENOM" id="CLU_1508725_0_0_11"/>
<evidence type="ECO:0000313" key="3">
    <source>
        <dbReference type="EMBL" id="AIG77957.1"/>
    </source>
</evidence>
<keyword evidence="4" id="KW-1185">Reference proteome</keyword>
<evidence type="ECO:0000259" key="2">
    <source>
        <dbReference type="Pfam" id="PF19803"/>
    </source>
</evidence>
<dbReference type="InterPro" id="IPR046253">
    <property type="entry name" value="DUF6286"/>
</dbReference>
<dbReference type="EMBL" id="CP008953">
    <property type="protein sequence ID" value="AIG77957.1"/>
    <property type="molecule type" value="Genomic_DNA"/>
</dbReference>
<feature type="transmembrane region" description="Helical" evidence="1">
    <location>
        <begin position="59"/>
        <end position="79"/>
    </location>
</feature>
<evidence type="ECO:0000256" key="1">
    <source>
        <dbReference type="SAM" id="Phobius"/>
    </source>
</evidence>
<dbReference type="Proteomes" id="UP000028492">
    <property type="component" value="Chromosome"/>
</dbReference>
<sequence length="178" mass="19347">MRLFVRLLSALLGLALAAAGVLLALEVGWGWWRPGRGPLFVPWDDWRDRLAELSWSDPTVRYVSIAVAVAGLLLILAAASAGRRAIRLTDPANEVSVTTSPRSLARLVGVTVRAQDNVAGAKVTATAKKIRVRATSRLETEGELRPRLLETVSGLLDDVPLVRRPKVSVVVDSPKDRR</sequence>
<reference evidence="3 4" key="1">
    <citation type="journal article" date="2014" name="J. Biotechnol.">
        <title>Complete genome sequence of the actinobacterium Amycolatopsis japonica MG417-CF17(T) (=DSM 44213T) producing (S,S)-N,N'-ethylenediaminedisuccinic acid.</title>
        <authorList>
            <person name="Stegmann E."/>
            <person name="Albersmeier A."/>
            <person name="Spohn M."/>
            <person name="Gert H."/>
            <person name="Weber T."/>
            <person name="Wohlleben W."/>
            <person name="Kalinowski J."/>
            <person name="Ruckert C."/>
        </authorList>
    </citation>
    <scope>NUCLEOTIDE SEQUENCE [LARGE SCALE GENOMIC DNA]</scope>
    <source>
        <strain evidence="4">MG417-CF17 (DSM 44213)</strain>
    </source>
</reference>
<keyword evidence="1" id="KW-0472">Membrane</keyword>
<name>A0A075UUW3_9PSEU</name>
<dbReference type="AlphaFoldDB" id="A0A075UUW3"/>
<gene>
    <name evidence="3" type="ORF">AJAP_25550</name>
</gene>
<feature type="domain" description="DUF6286" evidence="2">
    <location>
        <begin position="69"/>
        <end position="171"/>
    </location>
</feature>
<dbReference type="KEGG" id="aja:AJAP_25550"/>
<evidence type="ECO:0000313" key="4">
    <source>
        <dbReference type="Proteomes" id="UP000028492"/>
    </source>
</evidence>
<accession>A0A075UUW3</accession>
<dbReference type="RefSeq" id="WP_038515696.1">
    <property type="nucleotide sequence ID" value="NZ_CP008953.1"/>
</dbReference>
<dbReference type="STRING" id="208439.AJAP_25550"/>
<dbReference type="Pfam" id="PF19803">
    <property type="entry name" value="DUF6286"/>
    <property type="match status" value="1"/>
</dbReference>
<protein>
    <recommendedName>
        <fullName evidence="2">DUF6286 domain-containing protein</fullName>
    </recommendedName>
</protein>
<proteinExistence type="predicted"/>
<dbReference type="eggNOG" id="ENOG5033UM5">
    <property type="taxonomic scope" value="Bacteria"/>
</dbReference>